<evidence type="ECO:0000313" key="1">
    <source>
        <dbReference type="EMBL" id="APT85338.1"/>
    </source>
</evidence>
<reference evidence="1 2" key="1">
    <citation type="submission" date="2014-08" db="EMBL/GenBank/DDBJ databases">
        <title>Complete genome sequence of Corynebacterium aquilae S-613T(T) (=DSM 44791(T)), isolated from the choana of a healthy golden eagle.</title>
        <authorList>
            <person name="Ruckert C."/>
            <person name="Albersmeier A."/>
            <person name="Winkler A."/>
            <person name="Kalinowski J."/>
        </authorList>
    </citation>
    <scope>NUCLEOTIDE SEQUENCE [LARGE SCALE GENOMIC DNA]</scope>
    <source>
        <strain evidence="1 2">S-613</strain>
    </source>
</reference>
<organism evidence="1 2">
    <name type="scientific">Corynebacterium aquilae DSM 44791</name>
    <dbReference type="NCBI Taxonomy" id="1431546"/>
    <lineage>
        <taxon>Bacteria</taxon>
        <taxon>Bacillati</taxon>
        <taxon>Actinomycetota</taxon>
        <taxon>Actinomycetes</taxon>
        <taxon>Mycobacteriales</taxon>
        <taxon>Corynebacteriaceae</taxon>
        <taxon>Corynebacterium</taxon>
    </lineage>
</organism>
<evidence type="ECO:0000313" key="2">
    <source>
        <dbReference type="Proteomes" id="UP000185478"/>
    </source>
</evidence>
<protein>
    <submittedName>
        <fullName evidence="1">Uncharacterized protein</fullName>
    </submittedName>
</protein>
<dbReference type="STRING" id="1431546.CAQU_10025"/>
<name>A0A1L7CHM3_9CORY</name>
<gene>
    <name evidence="1" type="ORF">CAQU_10025</name>
</gene>
<sequence>MLTSPKHREALARLQEQLGDVLAAYVEDCGAARNAATHVGQTLALRTVDELAKRADMLALYVKTESPELMEGWEIAP</sequence>
<accession>A0A1L7CHM3</accession>
<dbReference type="EMBL" id="CP009245">
    <property type="protein sequence ID" value="APT85338.1"/>
    <property type="molecule type" value="Genomic_DNA"/>
</dbReference>
<dbReference type="Proteomes" id="UP000185478">
    <property type="component" value="Chromosome"/>
</dbReference>
<keyword evidence="2" id="KW-1185">Reference proteome</keyword>
<proteinExistence type="predicted"/>
<dbReference type="KEGG" id="caqu:CAQU_10025"/>
<dbReference type="AlphaFoldDB" id="A0A1L7CHM3"/>
<dbReference type="RefSeq" id="WP_075727293.1">
    <property type="nucleotide sequence ID" value="NZ_CP009245.1"/>
</dbReference>